<proteinExistence type="predicted"/>
<name>A0A5J4YRJ7_PORPP</name>
<reference evidence="2" key="1">
    <citation type="journal article" date="2019" name="Nat. Commun.">
        <title>Expansion of phycobilisome linker gene families in mesophilic red algae.</title>
        <authorList>
            <person name="Lee J."/>
            <person name="Kim D."/>
            <person name="Bhattacharya D."/>
            <person name="Yoon H.S."/>
        </authorList>
    </citation>
    <scope>NUCLEOTIDE SEQUENCE [LARGE SCALE GENOMIC DNA]</scope>
    <source>
        <strain evidence="2">CCMP 1328</strain>
    </source>
</reference>
<keyword evidence="2" id="KW-1185">Reference proteome</keyword>
<organism evidence="1 2">
    <name type="scientific">Porphyridium purpureum</name>
    <name type="common">Red alga</name>
    <name type="synonym">Porphyridium cruentum</name>
    <dbReference type="NCBI Taxonomy" id="35688"/>
    <lineage>
        <taxon>Eukaryota</taxon>
        <taxon>Rhodophyta</taxon>
        <taxon>Bangiophyceae</taxon>
        <taxon>Porphyridiales</taxon>
        <taxon>Porphyridiaceae</taxon>
        <taxon>Porphyridium</taxon>
    </lineage>
</organism>
<protein>
    <submittedName>
        <fullName evidence="1">Uncharacterized protein</fullName>
    </submittedName>
</protein>
<evidence type="ECO:0000313" key="1">
    <source>
        <dbReference type="EMBL" id="KAA8493916.1"/>
    </source>
</evidence>
<gene>
    <name evidence="1" type="ORF">FVE85_3891</name>
</gene>
<sequence>MLCTCHTGDETQLLHWVLGPVLMFLHHLNESEYTKGFIVASVTMAGCRGLELSVPAERNVFMRMIRALTNHTTVKQATACLSGIMQVVRLCLSTDAFTAFESPGELLAELTMSWGIQASSHFLRNSLLLGGNSGEVARETLFDCAEHLCVRKYEFSEMCSLLCMMSAKSVVATLLTLWHRKVLELDRVCQAVERIAMTWPQSRSKRLFDLFRVEIGPHEMSRIVAREHYALSYAFVEGTGEATATPEARLFQTLN</sequence>
<dbReference type="EMBL" id="VRMN01000005">
    <property type="protein sequence ID" value="KAA8493916.1"/>
    <property type="molecule type" value="Genomic_DNA"/>
</dbReference>
<comment type="caution">
    <text evidence="1">The sequence shown here is derived from an EMBL/GenBank/DDBJ whole genome shotgun (WGS) entry which is preliminary data.</text>
</comment>
<accession>A0A5J4YRJ7</accession>
<evidence type="ECO:0000313" key="2">
    <source>
        <dbReference type="Proteomes" id="UP000324585"/>
    </source>
</evidence>
<dbReference type="AlphaFoldDB" id="A0A5J4YRJ7"/>
<dbReference type="Proteomes" id="UP000324585">
    <property type="component" value="Unassembled WGS sequence"/>
</dbReference>